<dbReference type="InterPro" id="IPR020119">
    <property type="entry name" value="PsdUridine_synth_TruD_CS"/>
</dbReference>
<dbReference type="InterPro" id="IPR042214">
    <property type="entry name" value="TruD_catalytic"/>
</dbReference>
<feature type="region of interest" description="Disordered" evidence="4">
    <location>
        <begin position="333"/>
        <end position="385"/>
    </location>
</feature>
<comment type="similarity">
    <text evidence="1">Belongs to the pseudouridine synthase TruD family.</text>
</comment>
<feature type="region of interest" description="Disordered" evidence="4">
    <location>
        <begin position="1"/>
        <end position="122"/>
    </location>
</feature>
<reference evidence="6 7" key="1">
    <citation type="submission" date="2024-01" db="EMBL/GenBank/DDBJ databases">
        <title>Comparative genomics of Cryptococcus and Kwoniella reveals pathogenesis evolution and contrasting modes of karyotype evolution via chromosome fusion or intercentromeric recombination.</title>
        <authorList>
            <person name="Coelho M.A."/>
            <person name="David-Palma M."/>
            <person name="Shea T."/>
            <person name="Bowers K."/>
            <person name="McGinley-Smith S."/>
            <person name="Mohammad A.W."/>
            <person name="Gnirke A."/>
            <person name="Yurkov A.M."/>
            <person name="Nowrousian M."/>
            <person name="Sun S."/>
            <person name="Cuomo C.A."/>
            <person name="Heitman J."/>
        </authorList>
    </citation>
    <scope>NUCLEOTIDE SEQUENCE [LARGE SCALE GENOMIC DNA]</scope>
    <source>
        <strain evidence="6 7">CBS 6074</strain>
    </source>
</reference>
<dbReference type="RefSeq" id="XP_066072274.1">
    <property type="nucleotide sequence ID" value="XM_066216177.1"/>
</dbReference>
<name>A0AAX4JJA5_9TREE</name>
<feature type="compositionally biased region" description="Basic and acidic residues" evidence="4">
    <location>
        <begin position="21"/>
        <end position="30"/>
    </location>
</feature>
<keyword evidence="7" id="KW-1185">Reference proteome</keyword>
<dbReference type="GO" id="GO:0001522">
    <property type="term" value="P:pseudouridine synthesis"/>
    <property type="evidence" value="ECO:0007669"/>
    <property type="project" value="InterPro"/>
</dbReference>
<evidence type="ECO:0000256" key="1">
    <source>
        <dbReference type="ARBA" id="ARBA00007953"/>
    </source>
</evidence>
<dbReference type="PANTHER" id="PTHR13326:SF21">
    <property type="entry name" value="PSEUDOURIDYLATE SYNTHASE PUS7L"/>
    <property type="match status" value="1"/>
</dbReference>
<evidence type="ECO:0000259" key="5">
    <source>
        <dbReference type="PROSITE" id="PS50984"/>
    </source>
</evidence>
<dbReference type="InterPro" id="IPR011760">
    <property type="entry name" value="PsdUridine_synth_TruD_insert"/>
</dbReference>
<dbReference type="AlphaFoldDB" id="A0AAX4JJA5"/>
<dbReference type="GO" id="GO:0009982">
    <property type="term" value="F:pseudouridine synthase activity"/>
    <property type="evidence" value="ECO:0007669"/>
    <property type="project" value="InterPro"/>
</dbReference>
<feature type="compositionally biased region" description="Basic and acidic residues" evidence="4">
    <location>
        <begin position="1"/>
        <end position="13"/>
    </location>
</feature>
<feature type="compositionally biased region" description="Polar residues" evidence="4">
    <location>
        <begin position="85"/>
        <end position="94"/>
    </location>
</feature>
<evidence type="ECO:0000256" key="3">
    <source>
        <dbReference type="ARBA" id="ARBA00023235"/>
    </source>
</evidence>
<evidence type="ECO:0000256" key="2">
    <source>
        <dbReference type="ARBA" id="ARBA00022694"/>
    </source>
</evidence>
<feature type="region of interest" description="Disordered" evidence="4">
    <location>
        <begin position="208"/>
        <end position="250"/>
    </location>
</feature>
<feature type="compositionally biased region" description="Basic and acidic residues" evidence="4">
    <location>
        <begin position="239"/>
        <end position="250"/>
    </location>
</feature>
<dbReference type="PROSITE" id="PS01268">
    <property type="entry name" value="UPF0024"/>
    <property type="match status" value="1"/>
</dbReference>
<sequence length="967" mass="107260">MSDQENAAKRPVEEPAIDEEIPAKRARVEEPSSTSSPITQSELKDTTDTSKTEEGSVKPTSGSTTIVTTPSSTPIPLPIIPNPSHTIPTSFSTDNQDRPREAEENETTTTRFTDHLNAPHRNLPEPISRLGLRPLIPILPDSLQFIIGGSQKIDLTERKGFVGELECGIRGFVGKDNKGVRGVIKQRFSDFLVNEVSLDGTVLHLNDITKPKEPESEKSKLDKKAAEESTSNSGAPLTEEGKEAAEKDQVDLSSLPESLRTLSSHAQWSHATALKLKDHLSDESIISLHGLSVQGKEPPPKSDNGWGARKSNIAKAEEGAINEEEAAIASAGTSMMHTSYGGRGQGRDRGRGRGGRNGGRDGRGSQGGWKAEDTREVLSQPITSKDARTAAHKILRECFGSTFESSTRDVPGEEGSRLVIKYATAHNARGGGGGGNGQWNRQSDKPKLPQYIHFTLHKTNRETMDALGHLTRMFGAHPKDLSVCGTKDKRAVTVQRVCLKRNGKTLQHVWKSANGILKQRRDEQQAIEERGERGVRIGDLAYSDKYLELGMLKGNQFVITLRNVQEASIEEIDKTMTSVRDHGFINFYGMQRFGTSSWPTHLTGLLILQSKWSEAIDSILHLREGEHPDCSKARLAWLEDKDPKKAFDLMPRRGVAERCIWDFWSKNRVEDKVGALNSIPRNLKTMYVHAYQSYVWNLIVSERIKISSTEPIVGDLVFVDKDALGEGDVPNPDSIPAHAKDRKGRPIRKWATSSSPEVKQLTEEDLPNYSIFDVVMPLPGWDIDYPGGEIGEKLMKILKLDELDGNKMRRDQRDFSLPGSYRRIIIKPISLNWNHLNYTDPDVSLVQSDEDKILNLNPPPSTTIIEQEVQGGDDDQGKFKALKIELTLGSSTYATMVLREITREETSTWHQIGLTMNGQDREYKGVNKTEGEGAAGRNGQGQEQEEKKEDNADEEDAEGEVDEDVDM</sequence>
<feature type="compositionally biased region" description="Acidic residues" evidence="4">
    <location>
        <begin position="951"/>
        <end position="967"/>
    </location>
</feature>
<feature type="compositionally biased region" description="Low complexity" evidence="4">
    <location>
        <begin position="59"/>
        <end position="72"/>
    </location>
</feature>
<gene>
    <name evidence="6" type="ORF">L201_000375</name>
</gene>
<dbReference type="PROSITE" id="PS50984">
    <property type="entry name" value="TRUD"/>
    <property type="match status" value="1"/>
</dbReference>
<keyword evidence="2" id="KW-0819">tRNA processing</keyword>
<evidence type="ECO:0000313" key="7">
    <source>
        <dbReference type="Proteomes" id="UP001355207"/>
    </source>
</evidence>
<feature type="compositionally biased region" description="Basic and acidic residues" evidence="4">
    <location>
        <begin position="920"/>
        <end position="931"/>
    </location>
</feature>
<dbReference type="GO" id="GO:0008033">
    <property type="term" value="P:tRNA processing"/>
    <property type="evidence" value="ECO:0007669"/>
    <property type="project" value="UniProtKB-KW"/>
</dbReference>
<evidence type="ECO:0000313" key="6">
    <source>
        <dbReference type="EMBL" id="WWC85511.1"/>
    </source>
</evidence>
<dbReference type="GO" id="GO:0005634">
    <property type="term" value="C:nucleus"/>
    <property type="evidence" value="ECO:0007669"/>
    <property type="project" value="TreeGrafter"/>
</dbReference>
<accession>A0AAX4JJA5</accession>
<dbReference type="InterPro" id="IPR020103">
    <property type="entry name" value="PsdUridine_synth_cat_dom_sf"/>
</dbReference>
<dbReference type="CDD" id="cd02576">
    <property type="entry name" value="PseudoU_synth_ScPUS7"/>
    <property type="match status" value="1"/>
</dbReference>
<dbReference type="GO" id="GO:0003723">
    <property type="term" value="F:RNA binding"/>
    <property type="evidence" value="ECO:0007669"/>
    <property type="project" value="InterPro"/>
</dbReference>
<feature type="domain" description="TRUD" evidence="5">
    <location>
        <begin position="583"/>
        <end position="827"/>
    </location>
</feature>
<feature type="region of interest" description="Disordered" evidence="4">
    <location>
        <begin position="729"/>
        <end position="751"/>
    </location>
</feature>
<dbReference type="Proteomes" id="UP001355207">
    <property type="component" value="Chromosome 1"/>
</dbReference>
<feature type="compositionally biased region" description="Basic and acidic residues" evidence="4">
    <location>
        <begin position="42"/>
        <end position="56"/>
    </location>
</feature>
<keyword evidence="3" id="KW-0413">Isomerase</keyword>
<dbReference type="EMBL" id="CP144098">
    <property type="protein sequence ID" value="WWC85511.1"/>
    <property type="molecule type" value="Genomic_DNA"/>
</dbReference>
<dbReference type="InterPro" id="IPR001656">
    <property type="entry name" value="PsdUridine_synth_TruD"/>
</dbReference>
<protein>
    <recommendedName>
        <fullName evidence="5">TRUD domain-containing protein</fullName>
    </recommendedName>
</protein>
<feature type="compositionally biased region" description="Basic and acidic residues" evidence="4">
    <location>
        <begin position="208"/>
        <end position="227"/>
    </location>
</feature>
<dbReference type="NCBIfam" id="TIGR00094">
    <property type="entry name" value="tRNA_TruD_broad"/>
    <property type="match status" value="1"/>
</dbReference>
<feature type="region of interest" description="Disordered" evidence="4">
    <location>
        <begin position="920"/>
        <end position="967"/>
    </location>
</feature>
<dbReference type="Pfam" id="PF01142">
    <property type="entry name" value="TruD"/>
    <property type="match status" value="1"/>
</dbReference>
<feature type="compositionally biased region" description="Polar residues" evidence="4">
    <location>
        <begin position="31"/>
        <end position="41"/>
    </location>
</feature>
<dbReference type="GeneID" id="91091047"/>
<dbReference type="PANTHER" id="PTHR13326">
    <property type="entry name" value="TRNA PSEUDOURIDINE SYNTHASE D"/>
    <property type="match status" value="1"/>
</dbReference>
<dbReference type="SUPFAM" id="SSF55120">
    <property type="entry name" value="Pseudouridine synthase"/>
    <property type="match status" value="1"/>
</dbReference>
<proteinExistence type="inferred from homology"/>
<organism evidence="6 7">
    <name type="scientific">Kwoniella dendrophila CBS 6074</name>
    <dbReference type="NCBI Taxonomy" id="1295534"/>
    <lineage>
        <taxon>Eukaryota</taxon>
        <taxon>Fungi</taxon>
        <taxon>Dikarya</taxon>
        <taxon>Basidiomycota</taxon>
        <taxon>Agaricomycotina</taxon>
        <taxon>Tremellomycetes</taxon>
        <taxon>Tremellales</taxon>
        <taxon>Cryptococcaceae</taxon>
        <taxon>Kwoniella</taxon>
    </lineage>
</organism>
<evidence type="ECO:0000256" key="4">
    <source>
        <dbReference type="SAM" id="MobiDB-lite"/>
    </source>
</evidence>
<dbReference type="Gene3D" id="3.30.2350.20">
    <property type="entry name" value="TruD, catalytic domain"/>
    <property type="match status" value="2"/>
</dbReference>